<evidence type="ECO:0000313" key="3">
    <source>
        <dbReference type="Proteomes" id="UP000053558"/>
    </source>
</evidence>
<evidence type="ECO:0000313" key="2">
    <source>
        <dbReference type="EMBL" id="EIW76589.1"/>
    </source>
</evidence>
<keyword evidence="1" id="KW-0732">Signal</keyword>
<gene>
    <name evidence="2" type="ORF">CONPUDRAFT_76224</name>
</gene>
<feature type="signal peptide" evidence="1">
    <location>
        <begin position="1"/>
        <end position="19"/>
    </location>
</feature>
<keyword evidence="3" id="KW-1185">Reference proteome</keyword>
<feature type="chain" id="PRO_5024366167" description="Glycoside hydrolase family 5 protein" evidence="1">
    <location>
        <begin position="20"/>
        <end position="579"/>
    </location>
</feature>
<comment type="caution">
    <text evidence="2">The sequence shown here is derived from an EMBL/GenBank/DDBJ whole genome shotgun (WGS) entry which is preliminary data.</text>
</comment>
<dbReference type="RefSeq" id="XP_007772914.1">
    <property type="nucleotide sequence ID" value="XM_007774724.1"/>
</dbReference>
<dbReference type="OrthoDB" id="2338662at2759"/>
<evidence type="ECO:0008006" key="4">
    <source>
        <dbReference type="Google" id="ProtNLM"/>
    </source>
</evidence>
<dbReference type="OMA" id="ETAHEPD"/>
<sequence>MKLSSALFVSAGFLRVAFAQTWCGKNYMANQTVVPPGGQFALPASSEEPLLALRCAPAFRPYLSEDATSAAFVIDTTVVYQYIAGAAPITLSSNASATLKSSSIGTLNITISANGTNLITTQVPLNAAGYEVQANLTALSAQQAAYDLTCSATFSEPSSNEVQKFEAKGELLYLPDTNGSVTKTDLRTGLLWARPANGSGGAFAPIMPNGFYVNFDEYLSNNLSIIGDLKKDGFNTIHPIPPFTNTTAFEEMLNLTVENGLYITYDMRSYYQNLTAVSQLVNTYKSLPNLLTWETAHEPDGNSDPVDAALAAYDLIYAIDGYHPVGIVLNCENYNFSPYAEGADIVLEDAYPIGINATWSVVWDTPCTPDFGHCGCDNCQGTQDDIRARVQTYKDRLAIQGWERTKSVWSVPQAFGDGAYWSTIPSGQDWATMIMTSLNHGASGIVSYQYPTTTGNVSTIEGTAADLNGLFAANIVPYLADPNAVFGGYQFDGVDVGVWNNGTVYLLMAQNLNNGTQQPYVPFEAVGLGEVSNATTQVQRVFSVNQKVNNTGLNFLPKGIGFYYVNLASTTPSNLTSGT</sequence>
<protein>
    <recommendedName>
        <fullName evidence="4">Glycoside hydrolase family 5 protein</fullName>
    </recommendedName>
</protein>
<dbReference type="Proteomes" id="UP000053558">
    <property type="component" value="Unassembled WGS sequence"/>
</dbReference>
<dbReference type="SUPFAM" id="SSF51445">
    <property type="entry name" value="(Trans)glycosidases"/>
    <property type="match status" value="1"/>
</dbReference>
<dbReference type="AlphaFoldDB" id="A0A5M3MBH0"/>
<dbReference type="GeneID" id="19209475"/>
<reference evidence="3" key="1">
    <citation type="journal article" date="2012" name="Science">
        <title>The Paleozoic origin of enzymatic lignin decomposition reconstructed from 31 fungal genomes.</title>
        <authorList>
            <person name="Floudas D."/>
            <person name="Binder M."/>
            <person name="Riley R."/>
            <person name="Barry K."/>
            <person name="Blanchette R.A."/>
            <person name="Henrissat B."/>
            <person name="Martinez A.T."/>
            <person name="Otillar R."/>
            <person name="Spatafora J.W."/>
            <person name="Yadav J.S."/>
            <person name="Aerts A."/>
            <person name="Benoit I."/>
            <person name="Boyd A."/>
            <person name="Carlson A."/>
            <person name="Copeland A."/>
            <person name="Coutinho P.M."/>
            <person name="de Vries R.P."/>
            <person name="Ferreira P."/>
            <person name="Findley K."/>
            <person name="Foster B."/>
            <person name="Gaskell J."/>
            <person name="Glotzer D."/>
            <person name="Gorecki P."/>
            <person name="Heitman J."/>
            <person name="Hesse C."/>
            <person name="Hori C."/>
            <person name="Igarashi K."/>
            <person name="Jurgens J.A."/>
            <person name="Kallen N."/>
            <person name="Kersten P."/>
            <person name="Kohler A."/>
            <person name="Kuees U."/>
            <person name="Kumar T.K.A."/>
            <person name="Kuo A."/>
            <person name="LaButti K."/>
            <person name="Larrondo L.F."/>
            <person name="Lindquist E."/>
            <person name="Ling A."/>
            <person name="Lombard V."/>
            <person name="Lucas S."/>
            <person name="Lundell T."/>
            <person name="Martin R."/>
            <person name="McLaughlin D.J."/>
            <person name="Morgenstern I."/>
            <person name="Morin E."/>
            <person name="Murat C."/>
            <person name="Nagy L.G."/>
            <person name="Nolan M."/>
            <person name="Ohm R.A."/>
            <person name="Patyshakuliyeva A."/>
            <person name="Rokas A."/>
            <person name="Ruiz-Duenas F.J."/>
            <person name="Sabat G."/>
            <person name="Salamov A."/>
            <person name="Samejima M."/>
            <person name="Schmutz J."/>
            <person name="Slot J.C."/>
            <person name="St John F."/>
            <person name="Stenlid J."/>
            <person name="Sun H."/>
            <person name="Sun S."/>
            <person name="Syed K."/>
            <person name="Tsang A."/>
            <person name="Wiebenga A."/>
            <person name="Young D."/>
            <person name="Pisabarro A."/>
            <person name="Eastwood D.C."/>
            <person name="Martin F."/>
            <person name="Cullen D."/>
            <person name="Grigoriev I.V."/>
            <person name="Hibbett D.S."/>
        </authorList>
    </citation>
    <scope>NUCLEOTIDE SEQUENCE [LARGE SCALE GENOMIC DNA]</scope>
    <source>
        <strain evidence="3">RWD-64-598 SS2</strain>
    </source>
</reference>
<proteinExistence type="predicted"/>
<name>A0A5M3MBH0_CONPW</name>
<organism evidence="2 3">
    <name type="scientific">Coniophora puteana (strain RWD-64-598)</name>
    <name type="common">Brown rot fungus</name>
    <dbReference type="NCBI Taxonomy" id="741705"/>
    <lineage>
        <taxon>Eukaryota</taxon>
        <taxon>Fungi</taxon>
        <taxon>Dikarya</taxon>
        <taxon>Basidiomycota</taxon>
        <taxon>Agaricomycotina</taxon>
        <taxon>Agaricomycetes</taxon>
        <taxon>Agaricomycetidae</taxon>
        <taxon>Boletales</taxon>
        <taxon>Coniophorineae</taxon>
        <taxon>Coniophoraceae</taxon>
        <taxon>Coniophora</taxon>
    </lineage>
</organism>
<dbReference type="EMBL" id="JH711585">
    <property type="protein sequence ID" value="EIW76589.1"/>
    <property type="molecule type" value="Genomic_DNA"/>
</dbReference>
<dbReference type="InterPro" id="IPR017853">
    <property type="entry name" value="GH"/>
</dbReference>
<dbReference type="Gene3D" id="3.20.20.80">
    <property type="entry name" value="Glycosidases"/>
    <property type="match status" value="1"/>
</dbReference>
<evidence type="ECO:0000256" key="1">
    <source>
        <dbReference type="SAM" id="SignalP"/>
    </source>
</evidence>
<accession>A0A5M3MBH0</accession>
<dbReference type="KEGG" id="cput:CONPUDRAFT_76224"/>